<dbReference type="Pfam" id="PF13181">
    <property type="entry name" value="TPR_8"/>
    <property type="match status" value="1"/>
</dbReference>
<feature type="repeat" description="TPR" evidence="2">
    <location>
        <begin position="151"/>
        <end position="184"/>
    </location>
</feature>
<dbReference type="Gene3D" id="1.25.40.10">
    <property type="entry name" value="Tetratricopeptide repeat domain"/>
    <property type="match status" value="2"/>
</dbReference>
<keyword evidence="1" id="KW-0808">Transferase</keyword>
<sequence length="539" mass="60048">MSDEHPEPRIARTPQARQYLVAVEAVNAEQWGRALPLLRELAASGAPHADIHHLLSVTALAIGSMGEALEHASRALRLKPDDGRYLLHAAQVVSRVQSPQRALELARRAEPHIWASGGLCMQLSSLYSRANAYREAGRLSARACELLPADASSAFNHATTLLFCGELDGAERMYQQAIELAPTHAQYHLGLAQLRTWTPICNHVERLRSKLAVAAHPEDRMYLSLALSKELEDIGQEAESFGYLVAGKKAGEQLSHHVIESEEQALFAQLESTGADWVRREDGCDSEEPIFVMGMPRTGTTLVERILSSHSAVQSVGEILNFPVQLKRATGVRSGALLDVDTVRAAAAIDWRELGNAYVESTRPLTGGSRHFVDKHPHNFLYMAMIARALPRAKLICLRRGPLDTCLSNFRQLFSPVSPFHGYSFDLLHTGRYYARFSRLMLHFGELLGDRVLWVDYENLVAEQENETRRLLDFCQLRWEPACMQFERNAAPVATASAAQVREKLHRGSMDRWRRYAAQLQPLAAQLRAEGLDAAMPSS</sequence>
<accession>A0ABX6RG15</accession>
<feature type="repeat" description="TPR" evidence="2">
    <location>
        <begin position="49"/>
        <end position="82"/>
    </location>
</feature>
<dbReference type="RefSeq" id="WP_185896562.1">
    <property type="nucleotide sequence ID" value="NZ_CP060028.1"/>
</dbReference>
<dbReference type="PANTHER" id="PTHR12788">
    <property type="entry name" value="PROTEIN-TYROSINE SULFOTRANSFERASE 2"/>
    <property type="match status" value="1"/>
</dbReference>
<evidence type="ECO:0000256" key="1">
    <source>
        <dbReference type="ARBA" id="ARBA00022679"/>
    </source>
</evidence>
<dbReference type="SUPFAM" id="SSF48452">
    <property type="entry name" value="TPR-like"/>
    <property type="match status" value="1"/>
</dbReference>
<evidence type="ECO:0000313" key="3">
    <source>
        <dbReference type="EMBL" id="QND81481.1"/>
    </source>
</evidence>
<dbReference type="PROSITE" id="PS50005">
    <property type="entry name" value="TPR"/>
    <property type="match status" value="2"/>
</dbReference>
<dbReference type="PANTHER" id="PTHR12788:SF10">
    <property type="entry name" value="PROTEIN-TYROSINE SULFOTRANSFERASE"/>
    <property type="match status" value="1"/>
</dbReference>
<organism evidence="3 4">
    <name type="scientific">Pseudoxanthomonas mexicana</name>
    <dbReference type="NCBI Taxonomy" id="128785"/>
    <lineage>
        <taxon>Bacteria</taxon>
        <taxon>Pseudomonadati</taxon>
        <taxon>Pseudomonadota</taxon>
        <taxon>Gammaproteobacteria</taxon>
        <taxon>Lysobacterales</taxon>
        <taxon>Lysobacteraceae</taxon>
        <taxon>Pseudoxanthomonas</taxon>
    </lineage>
</organism>
<dbReference type="InterPro" id="IPR027417">
    <property type="entry name" value="P-loop_NTPase"/>
</dbReference>
<keyword evidence="4" id="KW-1185">Reference proteome</keyword>
<protein>
    <submittedName>
        <fullName evidence="3">Sulfotransferase</fullName>
    </submittedName>
</protein>
<dbReference type="InterPro" id="IPR019734">
    <property type="entry name" value="TPR_rpt"/>
</dbReference>
<gene>
    <name evidence="3" type="ORF">H4W19_06935</name>
</gene>
<reference evidence="3 4" key="1">
    <citation type="submission" date="2020-08" db="EMBL/GenBank/DDBJ databases">
        <title>Streptomycin resistant and MDR strain, P. mexicana.</title>
        <authorList>
            <person name="Ganesh-kumar S."/>
            <person name="Zhe T."/>
            <person name="Yu Z."/>
            <person name="Min Y."/>
        </authorList>
    </citation>
    <scope>NUCLEOTIDE SEQUENCE [LARGE SCALE GENOMIC DNA]</scope>
    <source>
        <strain evidence="3 4">GTZY</strain>
    </source>
</reference>
<dbReference type="SMART" id="SM00028">
    <property type="entry name" value="TPR"/>
    <property type="match status" value="2"/>
</dbReference>
<keyword evidence="2" id="KW-0802">TPR repeat</keyword>
<dbReference type="Gene3D" id="3.40.50.300">
    <property type="entry name" value="P-loop containing nucleotide triphosphate hydrolases"/>
    <property type="match status" value="1"/>
</dbReference>
<name>A0ABX6RG15_PSEMX</name>
<evidence type="ECO:0000256" key="2">
    <source>
        <dbReference type="PROSITE-ProRule" id="PRU00339"/>
    </source>
</evidence>
<dbReference type="Pfam" id="PF13469">
    <property type="entry name" value="Sulfotransfer_3"/>
    <property type="match status" value="1"/>
</dbReference>
<dbReference type="InterPro" id="IPR011990">
    <property type="entry name" value="TPR-like_helical_dom_sf"/>
</dbReference>
<dbReference type="Proteomes" id="UP000515506">
    <property type="component" value="Chromosome"/>
</dbReference>
<dbReference type="Pfam" id="PF13432">
    <property type="entry name" value="TPR_16"/>
    <property type="match status" value="1"/>
</dbReference>
<dbReference type="EMBL" id="CP060028">
    <property type="protein sequence ID" value="QND81481.1"/>
    <property type="molecule type" value="Genomic_DNA"/>
</dbReference>
<dbReference type="SUPFAM" id="SSF52540">
    <property type="entry name" value="P-loop containing nucleoside triphosphate hydrolases"/>
    <property type="match status" value="1"/>
</dbReference>
<proteinExistence type="predicted"/>
<evidence type="ECO:0000313" key="4">
    <source>
        <dbReference type="Proteomes" id="UP000515506"/>
    </source>
</evidence>
<dbReference type="InterPro" id="IPR026634">
    <property type="entry name" value="TPST-like"/>
</dbReference>